<organism evidence="1 2">
    <name type="scientific">Halosquirtibacter laminarini</name>
    <dbReference type="NCBI Taxonomy" id="3374600"/>
    <lineage>
        <taxon>Bacteria</taxon>
        <taxon>Pseudomonadati</taxon>
        <taxon>Bacteroidota</taxon>
        <taxon>Bacteroidia</taxon>
        <taxon>Marinilabiliales</taxon>
        <taxon>Prolixibacteraceae</taxon>
        <taxon>Halosquirtibacter</taxon>
    </lineage>
</organism>
<name>A0AC61NBY9_9BACT</name>
<protein>
    <submittedName>
        <fullName evidence="1">Uncharacterized protein</fullName>
    </submittedName>
</protein>
<evidence type="ECO:0000313" key="1">
    <source>
        <dbReference type="EMBL" id="QZE13016.1"/>
    </source>
</evidence>
<accession>A0AC61NBY9</accession>
<sequence length="219" mass="25734">MRLLRSTILFLAILLCTVTYAQEGTTTATSSTTQTTKKATIRKPRPKFTLKDKSIDEQFDLIYKRSTKYQDYKVVKITWYNDLRKNIKDSISAQVQMWKEANTETIKLKSEVETLNNQLNTTKTNLDNVTNEKDSLTFMGMLIKKSTYQTILWSIIFLLVVFSIICFLLYKRAHVVTKRTQEKLEDTQKEFDLHRKRALEKEQVLARKLLTEQKKNQSF</sequence>
<gene>
    <name evidence="1" type="ORF">K4L44_10490</name>
</gene>
<dbReference type="EMBL" id="CP081303">
    <property type="protein sequence ID" value="QZE13016.1"/>
    <property type="molecule type" value="Genomic_DNA"/>
</dbReference>
<reference evidence="1" key="1">
    <citation type="submission" date="2021-08" db="EMBL/GenBank/DDBJ databases">
        <title>Novel anaerobic bacterium isolated from sea squirt in East Sea, Republic of Korea.</title>
        <authorList>
            <person name="Nguyen T.H."/>
            <person name="Li Z."/>
            <person name="Lee Y.-J."/>
            <person name="Ko J."/>
            <person name="Kim S.-G."/>
        </authorList>
    </citation>
    <scope>NUCLEOTIDE SEQUENCE</scope>
    <source>
        <strain evidence="1">KCTC 25031</strain>
    </source>
</reference>
<dbReference type="Proteomes" id="UP000826212">
    <property type="component" value="Chromosome"/>
</dbReference>
<keyword evidence="2" id="KW-1185">Reference proteome</keyword>
<proteinExistence type="predicted"/>
<evidence type="ECO:0000313" key="2">
    <source>
        <dbReference type="Proteomes" id="UP000826212"/>
    </source>
</evidence>